<accession>A0ABW3IK06</accession>
<gene>
    <name evidence="1" type="ORF">ACFQ1G_14185</name>
</gene>
<organism evidence="1 2">
    <name type="scientific">Salinimicrobium gaetbulicola</name>
    <dbReference type="NCBI Taxonomy" id="999702"/>
    <lineage>
        <taxon>Bacteria</taxon>
        <taxon>Pseudomonadati</taxon>
        <taxon>Bacteroidota</taxon>
        <taxon>Flavobacteriia</taxon>
        <taxon>Flavobacteriales</taxon>
        <taxon>Flavobacteriaceae</taxon>
        <taxon>Salinimicrobium</taxon>
    </lineage>
</organism>
<dbReference type="SUPFAM" id="SSF53756">
    <property type="entry name" value="UDP-Glycosyltransferase/glycogen phosphorylase"/>
    <property type="match status" value="1"/>
</dbReference>
<evidence type="ECO:0000313" key="2">
    <source>
        <dbReference type="Proteomes" id="UP001597100"/>
    </source>
</evidence>
<name>A0ABW3IK06_9FLAO</name>
<sequence length="287" mass="33455">METLEAAIKEWKASSTIIYTKHDDERHKGMTPNFERLFKLIEKNSDIFIHLGQFSKRKYEKIYPTARHKVVYHPLYSHFFKIYPKVYAREVLGIDNNSFVIIAPGTIRNFQEREMVLKSFKKFRRRDKVLIATKMRNEIEFEFPGRTRLKGFFDVRNFIVNRFERNHTPPKYLFSYGKISFEKFSILMSAADIVLIPRIKTLNSGNVPLGFTFDKIVVAAETGNLTEQLKEIGLPTFDPFSISSIVGAIGEGEKLFKEGFKLPKKVIKKYEPKEVAKAMDEIFSKAF</sequence>
<dbReference type="Proteomes" id="UP001597100">
    <property type="component" value="Unassembled WGS sequence"/>
</dbReference>
<dbReference type="EMBL" id="JBHTJP010000035">
    <property type="protein sequence ID" value="MFD0977942.1"/>
    <property type="molecule type" value="Genomic_DNA"/>
</dbReference>
<reference evidence="2" key="1">
    <citation type="journal article" date="2019" name="Int. J. Syst. Evol. Microbiol.">
        <title>The Global Catalogue of Microorganisms (GCM) 10K type strain sequencing project: providing services to taxonomists for standard genome sequencing and annotation.</title>
        <authorList>
            <consortium name="The Broad Institute Genomics Platform"/>
            <consortium name="The Broad Institute Genome Sequencing Center for Infectious Disease"/>
            <person name="Wu L."/>
            <person name="Ma J."/>
        </authorList>
    </citation>
    <scope>NUCLEOTIDE SEQUENCE [LARGE SCALE GENOMIC DNA]</scope>
    <source>
        <strain evidence="2">CCUG 60898</strain>
    </source>
</reference>
<protein>
    <recommendedName>
        <fullName evidence="3">Glycosyltransferase involved in cell wall biosynthesis</fullName>
    </recommendedName>
</protein>
<dbReference type="RefSeq" id="WP_380740641.1">
    <property type="nucleotide sequence ID" value="NZ_JBHTJP010000035.1"/>
</dbReference>
<keyword evidence="2" id="KW-1185">Reference proteome</keyword>
<comment type="caution">
    <text evidence="1">The sequence shown here is derived from an EMBL/GenBank/DDBJ whole genome shotgun (WGS) entry which is preliminary data.</text>
</comment>
<proteinExistence type="predicted"/>
<evidence type="ECO:0000313" key="1">
    <source>
        <dbReference type="EMBL" id="MFD0977942.1"/>
    </source>
</evidence>
<evidence type="ECO:0008006" key="3">
    <source>
        <dbReference type="Google" id="ProtNLM"/>
    </source>
</evidence>
<dbReference type="Gene3D" id="3.40.50.2000">
    <property type="entry name" value="Glycogen Phosphorylase B"/>
    <property type="match status" value="2"/>
</dbReference>